<comment type="caution">
    <text evidence="2">The sequence shown here is derived from an EMBL/GenBank/DDBJ whole genome shotgun (WGS) entry which is preliminary data.</text>
</comment>
<dbReference type="GO" id="GO:0000731">
    <property type="term" value="P:DNA synthesis involved in DNA repair"/>
    <property type="evidence" value="ECO:0007669"/>
    <property type="project" value="InterPro"/>
</dbReference>
<name>A0AA43TSW0_9LECA</name>
<protein>
    <submittedName>
        <fullName evidence="2">Uncharacterized protein</fullName>
    </submittedName>
</protein>
<feature type="compositionally biased region" description="Low complexity" evidence="1">
    <location>
        <begin position="74"/>
        <end position="83"/>
    </location>
</feature>
<reference evidence="2" key="1">
    <citation type="journal article" date="2023" name="Genome Biol. Evol.">
        <title>First Whole Genome Sequence and Flow Cytometry Genome Size Data for the Lichen-Forming Fungus Ramalina farinacea (Ascomycota).</title>
        <authorList>
            <person name="Llewellyn T."/>
            <person name="Mian S."/>
            <person name="Hill R."/>
            <person name="Leitch I.J."/>
            <person name="Gaya E."/>
        </authorList>
    </citation>
    <scope>NUCLEOTIDE SEQUENCE</scope>
    <source>
        <strain evidence="2">LIQ254RAFAR</strain>
    </source>
</reference>
<dbReference type="Pfam" id="PF04081">
    <property type="entry name" value="DNA_pol_delta_4"/>
    <property type="match status" value="1"/>
</dbReference>
<keyword evidence="3" id="KW-1185">Reference proteome</keyword>
<feature type="region of interest" description="Disordered" evidence="1">
    <location>
        <begin position="1"/>
        <end position="152"/>
    </location>
</feature>
<dbReference type="EMBL" id="JAPUFD010000003">
    <property type="protein sequence ID" value="MDI1486479.1"/>
    <property type="molecule type" value="Genomic_DNA"/>
</dbReference>
<feature type="compositionally biased region" description="Basic and acidic residues" evidence="1">
    <location>
        <begin position="142"/>
        <end position="152"/>
    </location>
</feature>
<dbReference type="AlphaFoldDB" id="A0AA43TSW0"/>
<feature type="compositionally biased region" description="Basic residues" evidence="1">
    <location>
        <begin position="1"/>
        <end position="10"/>
    </location>
</feature>
<accession>A0AA43TSW0</accession>
<organism evidence="2 3">
    <name type="scientific">Ramalina farinacea</name>
    <dbReference type="NCBI Taxonomy" id="258253"/>
    <lineage>
        <taxon>Eukaryota</taxon>
        <taxon>Fungi</taxon>
        <taxon>Dikarya</taxon>
        <taxon>Ascomycota</taxon>
        <taxon>Pezizomycotina</taxon>
        <taxon>Lecanoromycetes</taxon>
        <taxon>OSLEUM clade</taxon>
        <taxon>Lecanoromycetidae</taxon>
        <taxon>Lecanorales</taxon>
        <taxon>Lecanorineae</taxon>
        <taxon>Ramalinaceae</taxon>
        <taxon>Ramalina</taxon>
    </lineage>
</organism>
<evidence type="ECO:0000313" key="2">
    <source>
        <dbReference type="EMBL" id="MDI1486479.1"/>
    </source>
</evidence>
<dbReference type="GO" id="GO:0006260">
    <property type="term" value="P:DNA replication"/>
    <property type="evidence" value="ECO:0007669"/>
    <property type="project" value="InterPro"/>
</dbReference>
<dbReference type="Proteomes" id="UP001161017">
    <property type="component" value="Unassembled WGS sequence"/>
</dbReference>
<proteinExistence type="predicted"/>
<gene>
    <name evidence="2" type="ORF">OHK93_005708</name>
</gene>
<evidence type="ECO:0000313" key="3">
    <source>
        <dbReference type="Proteomes" id="UP001161017"/>
    </source>
</evidence>
<evidence type="ECO:0000256" key="1">
    <source>
        <dbReference type="SAM" id="MobiDB-lite"/>
    </source>
</evidence>
<sequence length="238" mass="25664">MPPGRPRGRPAKNTTHSSATAGAAPQSRLSFGPKNAANKITKPAATTQLHSPKDKKLPPKQKHAIADAAKAQISEPSSPSSSSSDHDDDEPQQQTHPAAEEPETQAAAQHQHARARKQNNKPLPIPIRSSGGADLANASKLGPRDSKEVEASKISDAQIKKYWKRKEDDRIAARVHQRGLSVHEKVLREFDLSSQFGRADGLGLKPPLEVLAVLMKEEGLERAYVDELMGKTLGGLDA</sequence>
<dbReference type="InterPro" id="IPR007218">
    <property type="entry name" value="DNA_pol_delta_4"/>
</dbReference>